<name>A0A849L5Z3_9RHOB</name>
<proteinExistence type="inferred from homology"/>
<dbReference type="Proteomes" id="UP000572377">
    <property type="component" value="Unassembled WGS sequence"/>
</dbReference>
<dbReference type="InterPro" id="IPR039697">
    <property type="entry name" value="Alcohol_dehydrogenase_Fe"/>
</dbReference>
<evidence type="ECO:0000313" key="12">
    <source>
        <dbReference type="Proteomes" id="UP000572377"/>
    </source>
</evidence>
<accession>A0A849L5Z3</accession>
<dbReference type="EMBL" id="JABFBC010000002">
    <property type="protein sequence ID" value="NNU81574.1"/>
    <property type="molecule type" value="Genomic_DNA"/>
</dbReference>
<dbReference type="InterPro" id="IPR018211">
    <property type="entry name" value="ADH_Fe_CS"/>
</dbReference>
<dbReference type="RefSeq" id="WP_171326407.1">
    <property type="nucleotide sequence ID" value="NZ_JABFBC010000002.1"/>
</dbReference>
<dbReference type="FunFam" id="1.20.1090.10:FF:000001">
    <property type="entry name" value="Aldehyde-alcohol dehydrogenase"/>
    <property type="match status" value="1"/>
</dbReference>
<feature type="domain" description="Fe-containing alcohol dehydrogenase-like C-terminal" evidence="10">
    <location>
        <begin position="187"/>
        <end position="385"/>
    </location>
</feature>
<dbReference type="Pfam" id="PF25137">
    <property type="entry name" value="ADH_Fe_C"/>
    <property type="match status" value="1"/>
</dbReference>
<comment type="cofactor">
    <cofactor evidence="1">
        <name>Fe cation</name>
        <dbReference type="ChEBI" id="CHEBI:24875"/>
    </cofactor>
</comment>
<dbReference type="SUPFAM" id="SSF56796">
    <property type="entry name" value="Dehydroquinate synthase-like"/>
    <property type="match status" value="1"/>
</dbReference>
<dbReference type="PANTHER" id="PTHR11496:SF102">
    <property type="entry name" value="ALCOHOL DEHYDROGENASE 4"/>
    <property type="match status" value="1"/>
</dbReference>
<comment type="similarity">
    <text evidence="2">Belongs to the iron-containing alcohol dehydrogenase family.</text>
</comment>
<evidence type="ECO:0000256" key="4">
    <source>
        <dbReference type="ARBA" id="ARBA00023027"/>
    </source>
</evidence>
<protein>
    <recommendedName>
        <fullName evidence="7">Alcohol dehydrogenase 2</fullName>
    </recommendedName>
    <alternativeName>
        <fullName evidence="8">Alcohol dehydrogenase II</fullName>
    </alternativeName>
</protein>
<dbReference type="Pfam" id="PF00465">
    <property type="entry name" value="Fe-ADH"/>
    <property type="match status" value="1"/>
</dbReference>
<evidence type="ECO:0000256" key="5">
    <source>
        <dbReference type="ARBA" id="ARBA00049164"/>
    </source>
</evidence>
<evidence type="ECO:0000313" key="11">
    <source>
        <dbReference type="EMBL" id="NNU81574.1"/>
    </source>
</evidence>
<evidence type="ECO:0000259" key="9">
    <source>
        <dbReference type="Pfam" id="PF00465"/>
    </source>
</evidence>
<evidence type="ECO:0000256" key="8">
    <source>
        <dbReference type="ARBA" id="ARBA00076680"/>
    </source>
</evidence>
<comment type="catalytic activity">
    <reaction evidence="6">
        <text>a primary alcohol + NAD(+) = an aldehyde + NADH + H(+)</text>
        <dbReference type="Rhea" id="RHEA:10736"/>
        <dbReference type="ChEBI" id="CHEBI:15378"/>
        <dbReference type="ChEBI" id="CHEBI:15734"/>
        <dbReference type="ChEBI" id="CHEBI:17478"/>
        <dbReference type="ChEBI" id="CHEBI:57540"/>
        <dbReference type="ChEBI" id="CHEBI:57945"/>
        <dbReference type="EC" id="1.1.1.1"/>
    </reaction>
</comment>
<evidence type="ECO:0000256" key="7">
    <source>
        <dbReference type="ARBA" id="ARBA00074848"/>
    </source>
</evidence>
<comment type="caution">
    <text evidence="11">The sequence shown here is derived from an EMBL/GenBank/DDBJ whole genome shotgun (WGS) entry which is preliminary data.</text>
</comment>
<keyword evidence="12" id="KW-1185">Reference proteome</keyword>
<dbReference type="Gene3D" id="1.20.1090.10">
    <property type="entry name" value="Dehydroquinate synthase-like - alpha domain"/>
    <property type="match status" value="1"/>
</dbReference>
<dbReference type="Gene3D" id="3.40.50.1970">
    <property type="match status" value="1"/>
</dbReference>
<feature type="domain" description="Alcohol dehydrogenase iron-type/glycerol dehydrogenase GldA" evidence="9">
    <location>
        <begin position="12"/>
        <end position="176"/>
    </location>
</feature>
<dbReference type="AlphaFoldDB" id="A0A849L5Z3"/>
<evidence type="ECO:0000256" key="1">
    <source>
        <dbReference type="ARBA" id="ARBA00001962"/>
    </source>
</evidence>
<keyword evidence="4" id="KW-0520">NAD</keyword>
<comment type="catalytic activity">
    <reaction evidence="5">
        <text>a secondary alcohol + NAD(+) = a ketone + NADH + H(+)</text>
        <dbReference type="Rhea" id="RHEA:10740"/>
        <dbReference type="ChEBI" id="CHEBI:15378"/>
        <dbReference type="ChEBI" id="CHEBI:17087"/>
        <dbReference type="ChEBI" id="CHEBI:35681"/>
        <dbReference type="ChEBI" id="CHEBI:57540"/>
        <dbReference type="ChEBI" id="CHEBI:57945"/>
        <dbReference type="EC" id="1.1.1.1"/>
    </reaction>
</comment>
<evidence type="ECO:0000256" key="3">
    <source>
        <dbReference type="ARBA" id="ARBA00023002"/>
    </source>
</evidence>
<keyword evidence="3" id="KW-0560">Oxidoreductase</keyword>
<dbReference type="InterPro" id="IPR001670">
    <property type="entry name" value="ADH_Fe/GldA"/>
</dbReference>
<dbReference type="PROSITE" id="PS00913">
    <property type="entry name" value="ADH_IRON_1"/>
    <property type="match status" value="1"/>
</dbReference>
<reference evidence="11 12" key="1">
    <citation type="submission" date="2020-05" db="EMBL/GenBank/DDBJ databases">
        <title>Gimesia benthica sp. nov., a novel planctomycete isolated from a deep-sea water sample of the Northwest Indian Ocean.</title>
        <authorList>
            <person name="Wang J."/>
            <person name="Ruan C."/>
            <person name="Song L."/>
            <person name="Zhu Y."/>
            <person name="Li A."/>
            <person name="Zheng X."/>
            <person name="Wang L."/>
            <person name="Lu Z."/>
            <person name="Huang Y."/>
            <person name="Du W."/>
            <person name="Zhou Y."/>
            <person name="Huang L."/>
            <person name="Dai X."/>
        </authorList>
    </citation>
    <scope>NUCLEOTIDE SEQUENCE [LARGE SCALE GENOMIC DNA]</scope>
    <source>
        <strain evidence="11 12">YYQ-30</strain>
    </source>
</reference>
<dbReference type="InterPro" id="IPR056798">
    <property type="entry name" value="ADH_Fe_C"/>
</dbReference>
<dbReference type="FunFam" id="3.40.50.1970:FF:000003">
    <property type="entry name" value="Alcohol dehydrogenase, iron-containing"/>
    <property type="match status" value="1"/>
</dbReference>
<dbReference type="PANTHER" id="PTHR11496">
    <property type="entry name" value="ALCOHOL DEHYDROGENASE"/>
    <property type="match status" value="1"/>
</dbReference>
<evidence type="ECO:0000256" key="6">
    <source>
        <dbReference type="ARBA" id="ARBA00049243"/>
    </source>
</evidence>
<evidence type="ECO:0000256" key="2">
    <source>
        <dbReference type="ARBA" id="ARBA00007358"/>
    </source>
</evidence>
<evidence type="ECO:0000259" key="10">
    <source>
        <dbReference type="Pfam" id="PF25137"/>
    </source>
</evidence>
<gene>
    <name evidence="11" type="ORF">HMH01_14130</name>
</gene>
<dbReference type="GO" id="GO:0004022">
    <property type="term" value="F:alcohol dehydrogenase (NAD+) activity"/>
    <property type="evidence" value="ECO:0007669"/>
    <property type="project" value="UniProtKB-EC"/>
</dbReference>
<sequence length="385" mass="39389">MTQTFQFNTTPSLRFGAGQLAATVPEIASRLGPRVLLVTDAGLRRAGLSDGLEQALARACAVTVFDAVEADPSRRTLEAAVALGSEAGATGVLGFGGGSPMDVAKLAALLLGSGEDLDAAWGVGQARGPRLPLVLVPTTAGTGSEVTPVSIITVGADEKRGVSSPVILPDLAVLDPELTLGLPPLATAATGIDAMVHAIEAYTSRSANNNPISRTLAIEALRRLGANIERAVADGSDVAARGEMLLGAMLAGQAFANSPVAAVHALAYPVGGIFHIPHGLSNALVLAPVMRFNAPAAGADYAALAPHVFPALGDGGSQAVTAEFIDALTALSARLGVPQRLRDVDIPRDALPRMASDAMKQTRLLVNNPREVTEADALSIYEAAW</sequence>
<dbReference type="CDD" id="cd08193">
    <property type="entry name" value="HVD"/>
    <property type="match status" value="1"/>
</dbReference>
<organism evidence="11 12">
    <name type="scientific">Halovulum dunhuangense</name>
    <dbReference type="NCBI Taxonomy" id="1505036"/>
    <lineage>
        <taxon>Bacteria</taxon>
        <taxon>Pseudomonadati</taxon>
        <taxon>Pseudomonadota</taxon>
        <taxon>Alphaproteobacteria</taxon>
        <taxon>Rhodobacterales</taxon>
        <taxon>Paracoccaceae</taxon>
        <taxon>Halovulum</taxon>
    </lineage>
</organism>
<dbReference type="GO" id="GO:0046872">
    <property type="term" value="F:metal ion binding"/>
    <property type="evidence" value="ECO:0007669"/>
    <property type="project" value="InterPro"/>
</dbReference>